<keyword evidence="1" id="KW-1133">Transmembrane helix</keyword>
<dbReference type="Gene3D" id="1.20.1250.20">
    <property type="entry name" value="MFS general substrate transporter like domains"/>
    <property type="match status" value="1"/>
</dbReference>
<proteinExistence type="predicted"/>
<organism evidence="2 3">
    <name type="scientific">Kipferlia bialata</name>
    <dbReference type="NCBI Taxonomy" id="797122"/>
    <lineage>
        <taxon>Eukaryota</taxon>
        <taxon>Metamonada</taxon>
        <taxon>Carpediemonas-like organisms</taxon>
        <taxon>Kipferlia</taxon>
    </lineage>
</organism>
<accession>A0A391NZI7</accession>
<keyword evidence="1" id="KW-0472">Membrane</keyword>
<keyword evidence="1" id="KW-0812">Transmembrane</keyword>
<feature type="non-terminal residue" evidence="2">
    <location>
        <position position="1"/>
    </location>
</feature>
<evidence type="ECO:0000313" key="2">
    <source>
        <dbReference type="EMBL" id="GCA65186.1"/>
    </source>
</evidence>
<dbReference type="EMBL" id="BDIP01010095">
    <property type="protein sequence ID" value="GCA65186.1"/>
    <property type="molecule type" value="Genomic_DNA"/>
</dbReference>
<feature type="transmembrane region" description="Helical" evidence="1">
    <location>
        <begin position="66"/>
        <end position="85"/>
    </location>
</feature>
<dbReference type="AlphaFoldDB" id="A0A391NZI7"/>
<protein>
    <submittedName>
        <fullName evidence="2">Uncharacterized protein</fullName>
    </submittedName>
</protein>
<gene>
    <name evidence="2" type="ORF">KIPB_016472</name>
</gene>
<dbReference type="SUPFAM" id="SSF103473">
    <property type="entry name" value="MFS general substrate transporter"/>
    <property type="match status" value="1"/>
</dbReference>
<keyword evidence="3" id="KW-1185">Reference proteome</keyword>
<reference evidence="2 3" key="1">
    <citation type="journal article" date="2018" name="PLoS ONE">
        <title>The draft genome of Kipferlia bialata reveals reductive genome evolution in fornicate parasites.</title>
        <authorList>
            <person name="Tanifuji G."/>
            <person name="Takabayashi S."/>
            <person name="Kume K."/>
            <person name="Takagi M."/>
            <person name="Nakayama T."/>
            <person name="Kamikawa R."/>
            <person name="Inagaki Y."/>
            <person name="Hashimoto T."/>
        </authorList>
    </citation>
    <scope>NUCLEOTIDE SEQUENCE [LARGE SCALE GENOMIC DNA]</scope>
    <source>
        <strain evidence="2">NY0173</strain>
    </source>
</reference>
<dbReference type="InterPro" id="IPR036259">
    <property type="entry name" value="MFS_trans_sf"/>
</dbReference>
<dbReference type="OrthoDB" id="3936150at2759"/>
<name>A0A391NZI7_9EUKA</name>
<sequence length="125" mass="13116">LVSNPSAPKEHGFAKTMAAISRNKNLIVVFISYTVTLGVHCCFKDLGGVVVKTRSTPNTDSDGVSLYSYTVLAGSAAGFVGSLLAGPLGKIIGEKGLIYVGQACAIIALATQGFDEDGEYNFYLY</sequence>
<feature type="transmembrane region" description="Helical" evidence="1">
    <location>
        <begin position="97"/>
        <end position="114"/>
    </location>
</feature>
<feature type="non-terminal residue" evidence="2">
    <location>
        <position position="125"/>
    </location>
</feature>
<dbReference type="Proteomes" id="UP000265618">
    <property type="component" value="Unassembled WGS sequence"/>
</dbReference>
<evidence type="ECO:0000256" key="1">
    <source>
        <dbReference type="SAM" id="Phobius"/>
    </source>
</evidence>
<evidence type="ECO:0000313" key="3">
    <source>
        <dbReference type="Proteomes" id="UP000265618"/>
    </source>
</evidence>
<comment type="caution">
    <text evidence="2">The sequence shown here is derived from an EMBL/GenBank/DDBJ whole genome shotgun (WGS) entry which is preliminary data.</text>
</comment>
<feature type="transmembrane region" description="Helical" evidence="1">
    <location>
        <begin position="25"/>
        <end position="46"/>
    </location>
</feature>